<protein>
    <submittedName>
        <fullName evidence="3">DUF4129 domain-containing protein</fullName>
    </submittedName>
</protein>
<dbReference type="Proteomes" id="UP001500831">
    <property type="component" value="Unassembled WGS sequence"/>
</dbReference>
<sequence>MVPALTSPIDIDREEAQRQAAQELLKAEYAKESLLDRILRGVSQFLGDLLDQDSVGVVGGVVAWSVLAAIVVALLTAIVLVARRTARGRTARGEGVFGRRRRTAAEHREAAERLAAEAHWSDAIRERLRAIASELEERVIVDATPGRTAGELAAEAGRALPAFAAGLAAAARVFDDVTYGEVPGTAEGYALLRDLDERLRDARPVLAGAAPGTAGQGAVP</sequence>
<dbReference type="RefSeq" id="WP_344978213.1">
    <property type="nucleotide sequence ID" value="NZ_BAAAVI010000051.1"/>
</dbReference>
<comment type="caution">
    <text evidence="3">The sequence shown here is derived from an EMBL/GenBank/DDBJ whole genome shotgun (WGS) entry which is preliminary data.</text>
</comment>
<keyword evidence="1" id="KW-0812">Transmembrane</keyword>
<keyword evidence="4" id="KW-1185">Reference proteome</keyword>
<reference evidence="3 4" key="1">
    <citation type="journal article" date="2019" name="Int. J. Syst. Evol. Microbiol.">
        <title>The Global Catalogue of Microorganisms (GCM) 10K type strain sequencing project: providing services to taxonomists for standard genome sequencing and annotation.</title>
        <authorList>
            <consortium name="The Broad Institute Genomics Platform"/>
            <consortium name="The Broad Institute Genome Sequencing Center for Infectious Disease"/>
            <person name="Wu L."/>
            <person name="Ma J."/>
        </authorList>
    </citation>
    <scope>NUCLEOTIDE SEQUENCE [LARGE SCALE GENOMIC DNA]</scope>
    <source>
        <strain evidence="3 4">JCM 6242</strain>
    </source>
</reference>
<dbReference type="EMBL" id="BAAAVI010000051">
    <property type="protein sequence ID" value="GAA2893448.1"/>
    <property type="molecule type" value="Genomic_DNA"/>
</dbReference>
<keyword evidence="1" id="KW-0472">Membrane</keyword>
<gene>
    <name evidence="3" type="ORF">GCM10010517_57970</name>
</gene>
<feature type="transmembrane region" description="Helical" evidence="1">
    <location>
        <begin position="61"/>
        <end position="82"/>
    </location>
</feature>
<accession>A0ABN3W3X1</accession>
<organism evidence="3 4">
    <name type="scientific">Streptosporangium fragile</name>
    <dbReference type="NCBI Taxonomy" id="46186"/>
    <lineage>
        <taxon>Bacteria</taxon>
        <taxon>Bacillati</taxon>
        <taxon>Actinomycetota</taxon>
        <taxon>Actinomycetes</taxon>
        <taxon>Streptosporangiales</taxon>
        <taxon>Streptosporangiaceae</taxon>
        <taxon>Streptosporangium</taxon>
    </lineage>
</organism>
<dbReference type="Pfam" id="PF13559">
    <property type="entry name" value="DUF4129"/>
    <property type="match status" value="1"/>
</dbReference>
<name>A0ABN3W3X1_9ACTN</name>
<feature type="domain" description="Protein-glutamine gamma-glutamyltransferase-like C-terminal" evidence="2">
    <location>
        <begin position="128"/>
        <end position="197"/>
    </location>
</feature>
<evidence type="ECO:0000313" key="3">
    <source>
        <dbReference type="EMBL" id="GAA2893448.1"/>
    </source>
</evidence>
<evidence type="ECO:0000256" key="1">
    <source>
        <dbReference type="SAM" id="Phobius"/>
    </source>
</evidence>
<dbReference type="InterPro" id="IPR025403">
    <property type="entry name" value="TgpA-like_C"/>
</dbReference>
<keyword evidence="1" id="KW-1133">Transmembrane helix</keyword>
<proteinExistence type="predicted"/>
<evidence type="ECO:0000259" key="2">
    <source>
        <dbReference type="Pfam" id="PF13559"/>
    </source>
</evidence>
<evidence type="ECO:0000313" key="4">
    <source>
        <dbReference type="Proteomes" id="UP001500831"/>
    </source>
</evidence>